<dbReference type="Pfam" id="PF03130">
    <property type="entry name" value="HEAT_PBS"/>
    <property type="match status" value="1"/>
</dbReference>
<dbReference type="EMBL" id="JPMI01000019">
    <property type="protein sequence ID" value="KFA94311.1"/>
    <property type="molecule type" value="Genomic_DNA"/>
</dbReference>
<comment type="caution">
    <text evidence="1">The sequence shown here is derived from an EMBL/GenBank/DDBJ whole genome shotgun (WGS) entry which is preliminary data.</text>
</comment>
<evidence type="ECO:0000313" key="1">
    <source>
        <dbReference type="EMBL" id="KFA94311.1"/>
    </source>
</evidence>
<dbReference type="Gene3D" id="1.25.10.10">
    <property type="entry name" value="Leucine-rich Repeat Variant"/>
    <property type="match status" value="2"/>
</dbReference>
<dbReference type="RefSeq" id="WP_043389849.1">
    <property type="nucleotide sequence ID" value="NZ_JPMI01000019.1"/>
</dbReference>
<dbReference type="InterPro" id="IPR016024">
    <property type="entry name" value="ARM-type_fold"/>
</dbReference>
<name>A0A084T0S6_9BACT</name>
<dbReference type="Pfam" id="PF13646">
    <property type="entry name" value="HEAT_2"/>
    <property type="match status" value="2"/>
</dbReference>
<dbReference type="InterPro" id="IPR011989">
    <property type="entry name" value="ARM-like"/>
</dbReference>
<dbReference type="SMART" id="SM00567">
    <property type="entry name" value="EZ_HEAT"/>
    <property type="match status" value="6"/>
</dbReference>
<protein>
    <submittedName>
        <fullName evidence="1">PBS lyase</fullName>
    </submittedName>
</protein>
<reference evidence="1 2" key="1">
    <citation type="submission" date="2014-07" db="EMBL/GenBank/DDBJ databases">
        <title>Draft Genome Sequence of Gephyronic Acid Producer, Cystobacter violaceus Strain Cb vi76.</title>
        <authorList>
            <person name="Stevens D.C."/>
            <person name="Young J."/>
            <person name="Carmichael R."/>
            <person name="Tan J."/>
            <person name="Taylor R.E."/>
        </authorList>
    </citation>
    <scope>NUCLEOTIDE SEQUENCE [LARGE SCALE GENOMIC DNA]</scope>
    <source>
        <strain evidence="1 2">Cb vi76</strain>
    </source>
</reference>
<evidence type="ECO:0000313" key="2">
    <source>
        <dbReference type="Proteomes" id="UP000028547"/>
    </source>
</evidence>
<gene>
    <name evidence="1" type="ORF">Q664_03675</name>
</gene>
<dbReference type="GO" id="GO:0016829">
    <property type="term" value="F:lyase activity"/>
    <property type="evidence" value="ECO:0007669"/>
    <property type="project" value="UniProtKB-KW"/>
</dbReference>
<organism evidence="1 2">
    <name type="scientific">Archangium violaceum Cb vi76</name>
    <dbReference type="NCBI Taxonomy" id="1406225"/>
    <lineage>
        <taxon>Bacteria</taxon>
        <taxon>Pseudomonadati</taxon>
        <taxon>Myxococcota</taxon>
        <taxon>Myxococcia</taxon>
        <taxon>Myxococcales</taxon>
        <taxon>Cystobacterineae</taxon>
        <taxon>Archangiaceae</taxon>
        <taxon>Archangium</taxon>
    </lineage>
</organism>
<dbReference type="InterPro" id="IPR004155">
    <property type="entry name" value="PBS_lyase_HEAT"/>
</dbReference>
<accession>A0A084T0S6</accession>
<dbReference type="SUPFAM" id="SSF48371">
    <property type="entry name" value="ARM repeat"/>
    <property type="match status" value="1"/>
</dbReference>
<proteinExistence type="predicted"/>
<sequence length="326" mass="35853">MTDWRAERDRALLALEREKHPGLRIEAAELLFHLAAEDASRAPEMSASFQRLLADKQVAVRRMGVGMASAVLSAEELPGFFATQLADEESLVRLEAAGRLADLARPDCRGLLAQALEDPIFEVRFEAARGMASLKHPAGLEVLVEALDEDLLRFRALGALAELGDARALPAVQRLFRRWMLPAFDKTQAAGVLAKLGDAEGAAWLLKRTERRRWNWSQDRALAVELCGEVKASGALERLHTIITNPKDDCRGAAARGLGRLADPKALPWLLALIDEPGVPEDYRLDAAEGLWLLGVPEGRERVRAVLPSLSQEARAELSELIQEMP</sequence>
<dbReference type="Proteomes" id="UP000028547">
    <property type="component" value="Unassembled WGS sequence"/>
</dbReference>
<keyword evidence="1" id="KW-0456">Lyase</keyword>
<dbReference type="AlphaFoldDB" id="A0A084T0S6"/>